<evidence type="ECO:0000313" key="19">
    <source>
        <dbReference type="Proteomes" id="UP001221898"/>
    </source>
</evidence>
<keyword evidence="11 14" id="KW-0371">Homeobox</keyword>
<keyword evidence="8" id="KW-0862">Zinc</keyword>
<dbReference type="GO" id="GO:0008270">
    <property type="term" value="F:zinc ion binding"/>
    <property type="evidence" value="ECO:0007669"/>
    <property type="project" value="UniProtKB-KW"/>
</dbReference>
<keyword evidence="4" id="KW-0597">Phosphoprotein</keyword>
<comment type="subcellular location">
    <subcellularLocation>
        <location evidence="1 14 15">Nucleus</location>
    </subcellularLocation>
</comment>
<dbReference type="AlphaFoldDB" id="A0AAD7WT56"/>
<keyword evidence="5" id="KW-0479">Metal-binding</keyword>
<dbReference type="PANTHER" id="PTHR15467:SF6">
    <property type="entry name" value="ZINC FINGERS AND HOMEOBOXES PROTEIN 3"/>
    <property type="match status" value="1"/>
</dbReference>
<evidence type="ECO:0000256" key="13">
    <source>
        <dbReference type="ARBA" id="ARBA00023242"/>
    </source>
</evidence>
<evidence type="ECO:0000256" key="8">
    <source>
        <dbReference type="ARBA" id="ARBA00022833"/>
    </source>
</evidence>
<dbReference type="EMBL" id="JAINUG010000036">
    <property type="protein sequence ID" value="KAJ8408060.1"/>
    <property type="molecule type" value="Genomic_DNA"/>
</dbReference>
<evidence type="ECO:0000256" key="3">
    <source>
        <dbReference type="ARBA" id="ARBA00022491"/>
    </source>
</evidence>
<keyword evidence="7" id="KW-0863">Zinc-finger</keyword>
<feature type="compositionally biased region" description="Basic and acidic residues" evidence="16">
    <location>
        <begin position="286"/>
        <end position="295"/>
    </location>
</feature>
<dbReference type="InterPro" id="IPR009057">
    <property type="entry name" value="Homeodomain-like_sf"/>
</dbReference>
<feature type="compositionally biased region" description="Polar residues" evidence="16">
    <location>
        <begin position="148"/>
        <end position="160"/>
    </location>
</feature>
<evidence type="ECO:0000256" key="7">
    <source>
        <dbReference type="ARBA" id="ARBA00022771"/>
    </source>
</evidence>
<proteinExistence type="inferred from homology"/>
<dbReference type="GO" id="GO:0000981">
    <property type="term" value="F:DNA-binding transcription factor activity, RNA polymerase II-specific"/>
    <property type="evidence" value="ECO:0007669"/>
    <property type="project" value="TreeGrafter"/>
</dbReference>
<evidence type="ECO:0000256" key="2">
    <source>
        <dbReference type="ARBA" id="ARBA00007440"/>
    </source>
</evidence>
<evidence type="ECO:0000256" key="4">
    <source>
        <dbReference type="ARBA" id="ARBA00022553"/>
    </source>
</evidence>
<evidence type="ECO:0000256" key="1">
    <source>
        <dbReference type="ARBA" id="ARBA00004123"/>
    </source>
</evidence>
<feature type="region of interest" description="Disordered" evidence="16">
    <location>
        <begin position="248"/>
        <end position="302"/>
    </location>
</feature>
<keyword evidence="19" id="KW-1185">Reference proteome</keyword>
<feature type="compositionally biased region" description="Polar residues" evidence="16">
    <location>
        <begin position="273"/>
        <end position="284"/>
    </location>
</feature>
<feature type="DNA-binding region" description="Homeobox" evidence="14">
    <location>
        <begin position="78"/>
        <end position="127"/>
    </location>
</feature>
<gene>
    <name evidence="18" type="ORF">AAFF_G00262880</name>
</gene>
<feature type="domain" description="Homeobox" evidence="17">
    <location>
        <begin position="355"/>
        <end position="398"/>
    </location>
</feature>
<dbReference type="PROSITE" id="PS50071">
    <property type="entry name" value="HOMEOBOX_2"/>
    <property type="match status" value="3"/>
</dbReference>
<evidence type="ECO:0000256" key="5">
    <source>
        <dbReference type="ARBA" id="ARBA00022723"/>
    </source>
</evidence>
<keyword evidence="9" id="KW-0805">Transcription regulation</keyword>
<dbReference type="Pfam" id="PF00046">
    <property type="entry name" value="Homeodomain"/>
    <property type="match status" value="2"/>
</dbReference>
<evidence type="ECO:0000256" key="14">
    <source>
        <dbReference type="PROSITE-ProRule" id="PRU00108"/>
    </source>
</evidence>
<dbReference type="InterPro" id="IPR001356">
    <property type="entry name" value="HD"/>
</dbReference>
<dbReference type="Gene3D" id="1.10.10.60">
    <property type="entry name" value="Homeodomain-like"/>
    <property type="match status" value="4"/>
</dbReference>
<accession>A0AAD7WT56</accession>
<dbReference type="SUPFAM" id="SSF46689">
    <property type="entry name" value="Homeodomain-like"/>
    <property type="match status" value="3"/>
</dbReference>
<feature type="compositionally biased region" description="Basic and acidic residues" evidence="16">
    <location>
        <begin position="263"/>
        <end position="272"/>
    </location>
</feature>
<feature type="DNA-binding region" description="Homeobox" evidence="14">
    <location>
        <begin position="202"/>
        <end position="249"/>
    </location>
</feature>
<evidence type="ECO:0000256" key="15">
    <source>
        <dbReference type="RuleBase" id="RU000682"/>
    </source>
</evidence>
<comment type="similarity">
    <text evidence="2">Belongs to the ZHX family.</text>
</comment>
<dbReference type="FunFam" id="1.10.10.60:FF:000212">
    <property type="entry name" value="Zinc fingers and homeoboxes protein 3"/>
    <property type="match status" value="1"/>
</dbReference>
<keyword evidence="13 14" id="KW-0539">Nucleus</keyword>
<dbReference type="GO" id="GO:0005634">
    <property type="term" value="C:nucleus"/>
    <property type="evidence" value="ECO:0007669"/>
    <property type="project" value="UniProtKB-SubCell"/>
</dbReference>
<comment type="caution">
    <text evidence="18">The sequence shown here is derived from an EMBL/GenBank/DDBJ whole genome shotgun (WGS) entry which is preliminary data.</text>
</comment>
<name>A0AAD7WT56_9TELE</name>
<evidence type="ECO:0000256" key="9">
    <source>
        <dbReference type="ARBA" id="ARBA00023015"/>
    </source>
</evidence>
<feature type="domain" description="Homeobox" evidence="17">
    <location>
        <begin position="200"/>
        <end position="248"/>
    </location>
</feature>
<feature type="region of interest" description="Disordered" evidence="16">
    <location>
        <begin position="467"/>
        <end position="495"/>
    </location>
</feature>
<evidence type="ECO:0000256" key="12">
    <source>
        <dbReference type="ARBA" id="ARBA00023163"/>
    </source>
</evidence>
<protein>
    <recommendedName>
        <fullName evidence="17">Homeobox domain-containing protein</fullName>
    </recommendedName>
</protein>
<organism evidence="18 19">
    <name type="scientific">Aldrovandia affinis</name>
    <dbReference type="NCBI Taxonomy" id="143900"/>
    <lineage>
        <taxon>Eukaryota</taxon>
        <taxon>Metazoa</taxon>
        <taxon>Chordata</taxon>
        <taxon>Craniata</taxon>
        <taxon>Vertebrata</taxon>
        <taxon>Euteleostomi</taxon>
        <taxon>Actinopterygii</taxon>
        <taxon>Neopterygii</taxon>
        <taxon>Teleostei</taxon>
        <taxon>Notacanthiformes</taxon>
        <taxon>Halosauridae</taxon>
        <taxon>Aldrovandia</taxon>
    </lineage>
</organism>
<feature type="domain" description="Homeobox" evidence="17">
    <location>
        <begin position="76"/>
        <end position="126"/>
    </location>
</feature>
<keyword evidence="6" id="KW-0677">Repeat</keyword>
<feature type="region of interest" description="Disordered" evidence="16">
    <location>
        <begin position="126"/>
        <end position="226"/>
    </location>
</feature>
<dbReference type="CDD" id="cd00086">
    <property type="entry name" value="homeodomain"/>
    <property type="match status" value="2"/>
</dbReference>
<feature type="region of interest" description="Disordered" evidence="16">
    <location>
        <begin position="316"/>
        <end position="354"/>
    </location>
</feature>
<evidence type="ECO:0000313" key="18">
    <source>
        <dbReference type="EMBL" id="KAJ8408060.1"/>
    </source>
</evidence>
<evidence type="ECO:0000259" key="17">
    <source>
        <dbReference type="PROSITE" id="PS50071"/>
    </source>
</evidence>
<sequence>MSNGIQVSSAPMALAVTPKPQAAAKPSMQARPTAALVADKGASMVVGTPPAASVSHSSRTLPSSFLDPSFYKNKKSQEQLSALKQSFIRCQFPGQEEVERLTKITGLTVREVRKWFSDRRYHYRNLKGSRSGGGGLFSGNSLLDLTDDPNSSESPKSNQYAQSPPRQQQQQTSPPTPTRRAPRQQTPDFTAIRYKERDPQQVRALEASFSQDPSPPEEEVDRLRAETKMTRREIDGWFSERRKKVAAEKKKEAAEKAEDDEDLAGKDAEAKCSTDNPSHVAKSQQHVKEEKKDEASCSAPKVNPIKINLKMLKVTESNGKTESEISKLAQAESPPPSSSSSSSHGKKSPDPFHLLKQFYAHTRWPSSAQYDELSTKSGLPRVEVVRWFGDARYGQKNGQLKWLESYQQRAEEGEDQEKVQTKVLKAHLALHPELEDEHVKGLVESSGLSEEHVRRWFASQALLPQESEGVSVAGGKDRDPTPATAEVTQQDQRVVKTEQNELTSGVLVLHKDSALATDVLSVTPKQRTD</sequence>
<dbReference type="GO" id="GO:0003677">
    <property type="term" value="F:DNA binding"/>
    <property type="evidence" value="ECO:0007669"/>
    <property type="project" value="UniProtKB-UniRule"/>
</dbReference>
<keyword evidence="10 14" id="KW-0238">DNA-binding</keyword>
<evidence type="ECO:0000256" key="16">
    <source>
        <dbReference type="SAM" id="MobiDB-lite"/>
    </source>
</evidence>
<evidence type="ECO:0000256" key="11">
    <source>
        <dbReference type="ARBA" id="ARBA00023155"/>
    </source>
</evidence>
<feature type="DNA-binding region" description="Homeobox" evidence="14">
    <location>
        <begin position="357"/>
        <end position="399"/>
    </location>
</feature>
<keyword evidence="3" id="KW-0678">Repressor</keyword>
<evidence type="ECO:0000256" key="10">
    <source>
        <dbReference type="ARBA" id="ARBA00023125"/>
    </source>
</evidence>
<feature type="compositionally biased region" description="Low complexity" evidence="16">
    <location>
        <begin position="161"/>
        <end position="173"/>
    </location>
</feature>
<evidence type="ECO:0000256" key="6">
    <source>
        <dbReference type="ARBA" id="ARBA00022737"/>
    </source>
</evidence>
<keyword evidence="12" id="KW-0804">Transcription</keyword>
<reference evidence="18" key="1">
    <citation type="journal article" date="2023" name="Science">
        <title>Genome structures resolve the early diversification of teleost fishes.</title>
        <authorList>
            <person name="Parey E."/>
            <person name="Louis A."/>
            <person name="Montfort J."/>
            <person name="Bouchez O."/>
            <person name="Roques C."/>
            <person name="Iampietro C."/>
            <person name="Lluch J."/>
            <person name="Castinel A."/>
            <person name="Donnadieu C."/>
            <person name="Desvignes T."/>
            <person name="Floi Bucao C."/>
            <person name="Jouanno E."/>
            <person name="Wen M."/>
            <person name="Mejri S."/>
            <person name="Dirks R."/>
            <person name="Jansen H."/>
            <person name="Henkel C."/>
            <person name="Chen W.J."/>
            <person name="Zahm M."/>
            <person name="Cabau C."/>
            <person name="Klopp C."/>
            <person name="Thompson A.W."/>
            <person name="Robinson-Rechavi M."/>
            <person name="Braasch I."/>
            <person name="Lecointre G."/>
            <person name="Bobe J."/>
            <person name="Postlethwait J.H."/>
            <person name="Berthelot C."/>
            <person name="Roest Crollius H."/>
            <person name="Guiguen Y."/>
        </authorList>
    </citation>
    <scope>NUCLEOTIDE SEQUENCE</scope>
    <source>
        <strain evidence="18">NC1722</strain>
    </source>
</reference>
<dbReference type="Proteomes" id="UP001221898">
    <property type="component" value="Unassembled WGS sequence"/>
</dbReference>
<dbReference type="FunFam" id="1.10.10.60:FF:000133">
    <property type="entry name" value="zinc fingers and homeoboxes protein 3"/>
    <property type="match status" value="1"/>
</dbReference>
<dbReference type="PANTHER" id="PTHR15467">
    <property type="entry name" value="ZINC-FINGERS AND HOMEOBOXES RELATED"/>
    <property type="match status" value="1"/>
</dbReference>
<dbReference type="SMART" id="SM00389">
    <property type="entry name" value="HOX"/>
    <property type="match status" value="3"/>
</dbReference>